<dbReference type="EMBL" id="DF237863">
    <property type="protein sequence ID" value="GAQ92059.1"/>
    <property type="molecule type" value="Genomic_DNA"/>
</dbReference>
<dbReference type="GO" id="GO:0005634">
    <property type="term" value="C:nucleus"/>
    <property type="evidence" value="ECO:0007669"/>
    <property type="project" value="UniProtKB-SubCell"/>
</dbReference>
<accession>A0A0U9HLF7</accession>
<keyword evidence="4 5" id="KW-0238">DNA-binding</keyword>
<dbReference type="SMART" id="SM00389">
    <property type="entry name" value="HOX"/>
    <property type="match status" value="1"/>
</dbReference>
<dbReference type="InterPro" id="IPR050762">
    <property type="entry name" value="HD-ZIP_Homeobox_LZ_Class_II"/>
</dbReference>
<dbReference type="SUPFAM" id="SSF46689">
    <property type="entry name" value="Homeodomain-like"/>
    <property type="match status" value="1"/>
</dbReference>
<dbReference type="PANTHER" id="PTHR45714:SF34">
    <property type="entry name" value="HOMEOBOX-LEUCINE ZIPPER PROTEIN HAT9"/>
    <property type="match status" value="1"/>
</dbReference>
<evidence type="ECO:0000256" key="2">
    <source>
        <dbReference type="ARBA" id="ARBA00023015"/>
    </source>
</evidence>
<keyword evidence="4 5" id="KW-0371">Homeobox</keyword>
<gene>
    <name evidence="8" type="ORF">KFL_009140030</name>
</gene>
<evidence type="ECO:0000313" key="9">
    <source>
        <dbReference type="Proteomes" id="UP000054558"/>
    </source>
</evidence>
<keyword evidence="4 5" id="KW-0539">Nucleus</keyword>
<evidence type="ECO:0000256" key="5">
    <source>
        <dbReference type="RuleBase" id="RU000682"/>
    </source>
</evidence>
<dbReference type="STRING" id="105231.A0A0U9HLF7"/>
<dbReference type="OrthoDB" id="6159439at2759"/>
<dbReference type="GO" id="GO:0003677">
    <property type="term" value="F:DNA binding"/>
    <property type="evidence" value="ECO:0007669"/>
    <property type="project" value="UniProtKB-UniRule"/>
</dbReference>
<comment type="subcellular location">
    <subcellularLocation>
        <location evidence="1 4 5">Nucleus</location>
    </subcellularLocation>
</comment>
<dbReference type="InterPro" id="IPR009057">
    <property type="entry name" value="Homeodomain-like_sf"/>
</dbReference>
<dbReference type="Proteomes" id="UP000054558">
    <property type="component" value="Unassembled WGS sequence"/>
</dbReference>
<dbReference type="Gene3D" id="1.10.10.60">
    <property type="entry name" value="Homeodomain-like"/>
    <property type="match status" value="1"/>
</dbReference>
<evidence type="ECO:0000256" key="3">
    <source>
        <dbReference type="ARBA" id="ARBA00023163"/>
    </source>
</evidence>
<organism evidence="8 9">
    <name type="scientific">Klebsormidium nitens</name>
    <name type="common">Green alga</name>
    <name type="synonym">Ulothrix nitens</name>
    <dbReference type="NCBI Taxonomy" id="105231"/>
    <lineage>
        <taxon>Eukaryota</taxon>
        <taxon>Viridiplantae</taxon>
        <taxon>Streptophyta</taxon>
        <taxon>Klebsormidiophyceae</taxon>
        <taxon>Klebsormidiales</taxon>
        <taxon>Klebsormidiaceae</taxon>
        <taxon>Klebsormidium</taxon>
    </lineage>
</organism>
<proteinExistence type="predicted"/>
<keyword evidence="2" id="KW-0805">Transcription regulation</keyword>
<feature type="domain" description="Homeobox" evidence="7">
    <location>
        <begin position="88"/>
        <end position="148"/>
    </location>
</feature>
<name>A0A0U9HLF7_KLENI</name>
<keyword evidence="9" id="KW-1185">Reference proteome</keyword>
<reference evidence="8 9" key="1">
    <citation type="journal article" date="2014" name="Nat. Commun.">
        <title>Klebsormidium flaccidum genome reveals primary factors for plant terrestrial adaptation.</title>
        <authorList>
            <person name="Hori K."/>
            <person name="Maruyama F."/>
            <person name="Fujisawa T."/>
            <person name="Togashi T."/>
            <person name="Yamamoto N."/>
            <person name="Seo M."/>
            <person name="Sato S."/>
            <person name="Yamada T."/>
            <person name="Mori H."/>
            <person name="Tajima N."/>
            <person name="Moriyama T."/>
            <person name="Ikeuchi M."/>
            <person name="Watanabe M."/>
            <person name="Wada H."/>
            <person name="Kobayashi K."/>
            <person name="Saito M."/>
            <person name="Masuda T."/>
            <person name="Sasaki-Sekimoto Y."/>
            <person name="Mashiguchi K."/>
            <person name="Awai K."/>
            <person name="Shimojima M."/>
            <person name="Masuda S."/>
            <person name="Iwai M."/>
            <person name="Nobusawa T."/>
            <person name="Narise T."/>
            <person name="Kondo S."/>
            <person name="Saito H."/>
            <person name="Sato R."/>
            <person name="Murakawa M."/>
            <person name="Ihara Y."/>
            <person name="Oshima-Yamada Y."/>
            <person name="Ohtaka K."/>
            <person name="Satoh M."/>
            <person name="Sonobe K."/>
            <person name="Ishii M."/>
            <person name="Ohtani R."/>
            <person name="Kanamori-Sato M."/>
            <person name="Honoki R."/>
            <person name="Miyazaki D."/>
            <person name="Mochizuki H."/>
            <person name="Umetsu J."/>
            <person name="Higashi K."/>
            <person name="Shibata D."/>
            <person name="Kamiya Y."/>
            <person name="Sato N."/>
            <person name="Nakamura Y."/>
            <person name="Tabata S."/>
            <person name="Ida S."/>
            <person name="Kurokawa K."/>
            <person name="Ohta H."/>
        </authorList>
    </citation>
    <scope>NUCLEOTIDE SEQUENCE [LARGE SCALE GENOMIC DNA]</scope>
    <source>
        <strain evidence="8 9">NIES-2285</strain>
    </source>
</reference>
<feature type="region of interest" description="Disordered" evidence="6">
    <location>
        <begin position="368"/>
        <end position="412"/>
    </location>
</feature>
<feature type="region of interest" description="Disordered" evidence="6">
    <location>
        <begin position="1"/>
        <end position="126"/>
    </location>
</feature>
<feature type="DNA-binding region" description="Homeobox" evidence="4">
    <location>
        <begin position="90"/>
        <end position="149"/>
    </location>
</feature>
<dbReference type="PANTHER" id="PTHR45714">
    <property type="entry name" value="HOMEOBOX-LEUCINE ZIPPER PROTEIN HAT14"/>
    <property type="match status" value="1"/>
</dbReference>
<dbReference type="CDD" id="cd00086">
    <property type="entry name" value="homeodomain"/>
    <property type="match status" value="1"/>
</dbReference>
<evidence type="ECO:0000259" key="7">
    <source>
        <dbReference type="PROSITE" id="PS50071"/>
    </source>
</evidence>
<dbReference type="InterPro" id="IPR001356">
    <property type="entry name" value="HD"/>
</dbReference>
<dbReference type="PROSITE" id="PS50071">
    <property type="entry name" value="HOMEOBOX_2"/>
    <property type="match status" value="1"/>
</dbReference>
<feature type="compositionally biased region" description="Polar residues" evidence="6">
    <location>
        <begin position="1"/>
        <end position="18"/>
    </location>
</feature>
<feature type="region of interest" description="Disordered" evidence="6">
    <location>
        <begin position="204"/>
        <end position="291"/>
    </location>
</feature>
<protein>
    <submittedName>
        <fullName evidence="8">Homeobox-leucine zipper protein</fullName>
    </submittedName>
</protein>
<dbReference type="AlphaFoldDB" id="A0A0U9HLF7"/>
<evidence type="ECO:0000256" key="6">
    <source>
        <dbReference type="SAM" id="MobiDB-lite"/>
    </source>
</evidence>
<evidence type="ECO:0000313" key="8">
    <source>
        <dbReference type="EMBL" id="GAQ92059.1"/>
    </source>
</evidence>
<keyword evidence="3" id="KW-0804">Transcription</keyword>
<dbReference type="Pfam" id="PF00046">
    <property type="entry name" value="Homeodomain"/>
    <property type="match status" value="1"/>
</dbReference>
<evidence type="ECO:0000256" key="1">
    <source>
        <dbReference type="ARBA" id="ARBA00004123"/>
    </source>
</evidence>
<evidence type="ECO:0000256" key="4">
    <source>
        <dbReference type="PROSITE-ProRule" id="PRU00108"/>
    </source>
</evidence>
<sequence length="412" mass="43933">MRSASTPSGTGSNQQLASVGTRPDFAERGSGSQGPDTSPELPGSDSREFSFPAADDVGPSQQLAATGARPPGEPGSRTSDDDAEESPEKGGGRRQKLTQKQAQELEALFQADPSGPAARRAALSQQFGLPQQQIANWFQNRRARERNMELQQDFETVRRCLRAAFEENLMLRRQLEELRAEHALCPPRGSAKPDADAFQMSFPSRSGQMTWQAPAFGSSPHLLFPPTASPPLKRPPRSVSESALPKRARVGSPPEATAFSGPSFRSQTPVGERNPDSLSNDRFGGLPFGQLAPARAPPMLASAPLPTTTTPTWPLTLDEAFRDLLRGDQGTSGISAAPQGYLGDPFRPLPGGVGLTIRPLSPFDLGALPPLEPGSDAARIPPEIGGAPGPYADASEDLPGNLDPEVPPWWED</sequence>